<dbReference type="Proteomes" id="UP000030008">
    <property type="component" value="Unassembled WGS sequence"/>
</dbReference>
<protein>
    <submittedName>
        <fullName evidence="3">AbrB family transcriptional regulator</fullName>
    </submittedName>
    <submittedName>
        <fullName evidence="4">AbrB/MazE/SpoVT family DNA-binding domain-containing protein</fullName>
    </submittedName>
</protein>
<reference evidence="6 8" key="3">
    <citation type="submission" date="2020-02" db="EMBL/GenBank/DDBJ databases">
        <authorList>
            <person name="Kociolek L.K."/>
            <person name="Ozer E.A."/>
        </authorList>
    </citation>
    <scope>NUCLEOTIDE SEQUENCE [LARGE SCALE GENOMIC DNA]</scope>
    <source>
        <strain evidence="6 8">ATCC 14501</strain>
    </source>
</reference>
<evidence type="ECO:0000313" key="4">
    <source>
        <dbReference type="EMBL" id="MCR0233355.1"/>
    </source>
</evidence>
<reference evidence="5" key="2">
    <citation type="journal article" date="2019" name="Nat. Med.">
        <title>A library of human gut bacterial isolates paired with longitudinal multiomics data enables mechanistic microbiome research.</title>
        <authorList>
            <person name="Poyet M."/>
            <person name="Groussin M."/>
            <person name="Gibbons S.M."/>
            <person name="Avila-Pacheco J."/>
            <person name="Jiang X."/>
            <person name="Kearney S.M."/>
            <person name="Perrotta A.R."/>
            <person name="Berdy B."/>
            <person name="Zhao S."/>
            <person name="Lieberman T.D."/>
            <person name="Swanson P.K."/>
            <person name="Smith M."/>
            <person name="Roesemann S."/>
            <person name="Alexander J.E."/>
            <person name="Rich S.A."/>
            <person name="Livny J."/>
            <person name="Vlamakis H."/>
            <person name="Clish C."/>
            <person name="Bullock K."/>
            <person name="Deik A."/>
            <person name="Scott J."/>
            <person name="Pierce K.A."/>
            <person name="Xavier R.J."/>
            <person name="Alm E.J."/>
        </authorList>
    </citation>
    <scope>NUCLEOTIDE SEQUENCE</scope>
    <source>
        <strain evidence="5">BIOML-A12</strain>
    </source>
</reference>
<organism evidence="3 7">
    <name type="scientific">Clostridium innocuum</name>
    <dbReference type="NCBI Taxonomy" id="1522"/>
    <lineage>
        <taxon>Bacteria</taxon>
        <taxon>Bacillati</taxon>
        <taxon>Bacillota</taxon>
        <taxon>Clostridia</taxon>
        <taxon>Eubacteriales</taxon>
        <taxon>Clostridiaceae</taxon>
        <taxon>Clostridium</taxon>
    </lineage>
</organism>
<evidence type="ECO:0000313" key="5">
    <source>
        <dbReference type="EMBL" id="MZH54572.1"/>
    </source>
</evidence>
<dbReference type="Gene3D" id="2.10.260.10">
    <property type="match status" value="1"/>
</dbReference>
<dbReference type="NCBIfam" id="TIGR01439">
    <property type="entry name" value="lp_hng_hel_AbrB"/>
    <property type="match status" value="1"/>
</dbReference>
<proteinExistence type="predicted"/>
<accession>A0A099IB55</accession>
<dbReference type="PANTHER" id="PTHR36432">
    <property type="match status" value="1"/>
</dbReference>
<dbReference type="EMBL" id="JAKTMA010000018">
    <property type="protein sequence ID" value="MCR0233355.1"/>
    <property type="molecule type" value="Genomic_DNA"/>
</dbReference>
<gene>
    <name evidence="3" type="ORF">CIAN88_04435</name>
    <name evidence="6" type="ORF">G4D54_22925</name>
    <name evidence="5" type="ORF">GT664_02110</name>
    <name evidence="4" type="ORF">MKC95_11320</name>
</gene>
<dbReference type="InterPro" id="IPR052731">
    <property type="entry name" value="B_subtilis_Trans_State_Reg"/>
</dbReference>
<name>A0A099IB55_CLOIN</name>
<dbReference type="InterPro" id="IPR037914">
    <property type="entry name" value="SpoVT-AbrB_sf"/>
</dbReference>
<dbReference type="Pfam" id="PF04014">
    <property type="entry name" value="MazE_antitoxin"/>
    <property type="match status" value="1"/>
</dbReference>
<sequence length="164" mass="19628">MKATGIVRRLDDLGRLVIPKEIRKQYRMKEGDSIEFFIDNDRIVIQKFDVMSKHMEEIMIMCDTLRAIYQNTVFFVKDECMVKTDHKIHDHFLMIAQTHRLKDFDNERIYEDSAQRYKGLIYPVTAFGDWYGSFIIVFDKKELEKSELYAVEAFVQLLSRQQQQ</sequence>
<dbReference type="SUPFAM" id="SSF89447">
    <property type="entry name" value="AbrB/MazE/MraZ-like"/>
    <property type="match status" value="1"/>
</dbReference>
<dbReference type="PROSITE" id="PS51740">
    <property type="entry name" value="SPOVT_ABRB"/>
    <property type="match status" value="1"/>
</dbReference>
<keyword evidence="1 4" id="KW-0238">DNA-binding</keyword>
<dbReference type="SMART" id="SM00966">
    <property type="entry name" value="SpoVT_AbrB"/>
    <property type="match status" value="1"/>
</dbReference>
<dbReference type="RefSeq" id="WP_002606646.1">
    <property type="nucleotide sequence ID" value="NZ_AP025565.1"/>
</dbReference>
<evidence type="ECO:0000313" key="8">
    <source>
        <dbReference type="Proteomes" id="UP000503330"/>
    </source>
</evidence>
<evidence type="ECO:0000313" key="3">
    <source>
        <dbReference type="EMBL" id="KGJ54392.1"/>
    </source>
</evidence>
<dbReference type="EMBL" id="JQIF01000017">
    <property type="protein sequence ID" value="KGJ54392.1"/>
    <property type="molecule type" value="Genomic_DNA"/>
</dbReference>
<evidence type="ECO:0000259" key="2">
    <source>
        <dbReference type="PROSITE" id="PS51740"/>
    </source>
</evidence>
<evidence type="ECO:0000256" key="1">
    <source>
        <dbReference type="PROSITE-ProRule" id="PRU01076"/>
    </source>
</evidence>
<evidence type="ECO:0000313" key="6">
    <source>
        <dbReference type="EMBL" id="QJA05092.1"/>
    </source>
</evidence>
<dbReference type="Proteomes" id="UP000503330">
    <property type="component" value="Chromosome"/>
</dbReference>
<dbReference type="AlphaFoldDB" id="A0A099IB55"/>
<dbReference type="Proteomes" id="UP000604383">
    <property type="component" value="Unassembled WGS sequence"/>
</dbReference>
<dbReference type="PANTHER" id="PTHR36432:SF1">
    <property type="entry name" value="STAGE V SPORULATION PROTEIN T"/>
    <property type="match status" value="1"/>
</dbReference>
<dbReference type="EMBL" id="WWTN01000002">
    <property type="protein sequence ID" value="MZH54572.1"/>
    <property type="molecule type" value="Genomic_DNA"/>
</dbReference>
<feature type="domain" description="SpoVT-AbrB" evidence="2">
    <location>
        <begin position="5"/>
        <end position="50"/>
    </location>
</feature>
<dbReference type="InterPro" id="IPR007159">
    <property type="entry name" value="SpoVT-AbrB_dom"/>
</dbReference>
<dbReference type="EMBL" id="CP048838">
    <property type="protein sequence ID" value="QJA05092.1"/>
    <property type="molecule type" value="Genomic_DNA"/>
</dbReference>
<reference evidence="3 7" key="1">
    <citation type="submission" date="2014-08" db="EMBL/GenBank/DDBJ databases">
        <title>Clostridium innocuum, an unnegligible vancomycin-resistant pathogen causing extra-intestinal infections.</title>
        <authorList>
            <person name="Feng Y."/>
            <person name="Chiu C.-H."/>
        </authorList>
    </citation>
    <scope>NUCLEOTIDE SEQUENCE [LARGE SCALE GENOMIC DNA]</scope>
    <source>
        <strain evidence="3 7">AN88</strain>
    </source>
</reference>
<dbReference type="GeneID" id="61928456"/>
<evidence type="ECO:0000313" key="7">
    <source>
        <dbReference type="Proteomes" id="UP000030008"/>
    </source>
</evidence>
<dbReference type="Proteomes" id="UP001203972">
    <property type="component" value="Unassembled WGS sequence"/>
</dbReference>
<reference evidence="4" key="4">
    <citation type="journal article" date="2022" name="Clin. Infect. Dis.">
        <title>Association between Clostridium innocuum and antibiotic-associated diarrhea in adults and children: A cross-sectional study and comparative genomics analysis.</title>
        <authorList>
            <person name="Cherny K.E."/>
            <person name="Muscat E.B."/>
            <person name="Balaji A."/>
            <person name="Mukherjee J."/>
            <person name="Ozer E.A."/>
            <person name="Angarone M.P."/>
            <person name="Hauser A.R."/>
            <person name="Sichel J.S."/>
            <person name="Amponsah E."/>
            <person name="Kociolek L.K."/>
        </authorList>
    </citation>
    <scope>NUCLEOTIDE SEQUENCE</scope>
    <source>
        <strain evidence="4">NU1-AC-029v</strain>
    </source>
</reference>
<dbReference type="GO" id="GO:0003677">
    <property type="term" value="F:DNA binding"/>
    <property type="evidence" value="ECO:0007669"/>
    <property type="project" value="UniProtKB-UniRule"/>
</dbReference>